<dbReference type="EMBL" id="CP006933">
    <property type="protein sequence ID" value="AIS30955.1"/>
    <property type="molecule type" value="Genomic_DNA"/>
</dbReference>
<dbReference type="Gene3D" id="1.10.3720.10">
    <property type="entry name" value="MetI-like"/>
    <property type="match status" value="1"/>
</dbReference>
<reference evidence="10" key="2">
    <citation type="submission" date="2014-09" db="EMBL/GenBank/DDBJ databases">
        <authorList>
            <person name="Bishop-Lilly K.A."/>
            <person name="Broomall S.M."/>
            <person name="Chain P.S."/>
            <person name="Chertkov O."/>
            <person name="Coyne S.R."/>
            <person name="Daligault H.E."/>
            <person name="Davenport K.W."/>
            <person name="Erkkila T."/>
            <person name="Frey K.G."/>
            <person name="Gibbons H.S."/>
            <person name="Gu W."/>
            <person name="Jaissle J."/>
            <person name="Johnson S.L."/>
            <person name="Koroleva G.I."/>
            <person name="Ladner J.T."/>
            <person name="Lo C.-C."/>
            <person name="Minogue T.D."/>
            <person name="Munk C."/>
            <person name="Palacios G.F."/>
            <person name="Redden C.L."/>
            <person name="Rosenzweig C.N."/>
            <person name="Scholz M.B."/>
            <person name="Teshima H."/>
            <person name="Xu Y."/>
        </authorList>
    </citation>
    <scope>NUCLEOTIDE SEQUENCE</scope>
    <source>
        <strain evidence="10">Mb9</strain>
    </source>
</reference>
<organism evidence="9 11">
    <name type="scientific">Methanobacterium formicicum</name>
    <dbReference type="NCBI Taxonomy" id="2162"/>
    <lineage>
        <taxon>Archaea</taxon>
        <taxon>Methanobacteriati</taxon>
        <taxon>Methanobacteriota</taxon>
        <taxon>Methanomada group</taxon>
        <taxon>Methanobacteria</taxon>
        <taxon>Methanobacteriales</taxon>
        <taxon>Methanobacteriaceae</taxon>
        <taxon>Methanobacterium</taxon>
    </lineage>
</organism>
<keyword evidence="6 7" id="KW-0472">Membrane</keyword>
<dbReference type="OrthoDB" id="50379at2157"/>
<evidence type="ECO:0000313" key="11">
    <source>
        <dbReference type="Proteomes" id="UP000029661"/>
    </source>
</evidence>
<dbReference type="GO" id="GO:0055085">
    <property type="term" value="P:transmembrane transport"/>
    <property type="evidence" value="ECO:0007669"/>
    <property type="project" value="InterPro"/>
</dbReference>
<dbReference type="PATRIC" id="fig|2162.10.peg.89"/>
<comment type="similarity">
    <text evidence="7">Belongs to the binding-protein-dependent transport system permease family.</text>
</comment>
<dbReference type="InterPro" id="IPR035906">
    <property type="entry name" value="MetI-like_sf"/>
</dbReference>
<evidence type="ECO:0000256" key="7">
    <source>
        <dbReference type="RuleBase" id="RU363032"/>
    </source>
</evidence>
<dbReference type="PANTHER" id="PTHR30151">
    <property type="entry name" value="ALKANE SULFONATE ABC TRANSPORTER-RELATED, MEMBRANE SUBUNIT"/>
    <property type="match status" value="1"/>
</dbReference>
<evidence type="ECO:0000313" key="12">
    <source>
        <dbReference type="Proteomes" id="UP000062768"/>
    </source>
</evidence>
<protein>
    <submittedName>
        <fullName evidence="9 10">ABC transporter</fullName>
    </submittedName>
</protein>
<evidence type="ECO:0000256" key="4">
    <source>
        <dbReference type="ARBA" id="ARBA00022692"/>
    </source>
</evidence>
<feature type="transmembrane region" description="Helical" evidence="7">
    <location>
        <begin position="120"/>
        <end position="138"/>
    </location>
</feature>
<feature type="transmembrane region" description="Helical" evidence="7">
    <location>
        <begin position="12"/>
        <end position="33"/>
    </location>
</feature>
<feature type="transmembrane region" description="Helical" evidence="7">
    <location>
        <begin position="218"/>
        <end position="236"/>
    </location>
</feature>
<evidence type="ECO:0000256" key="1">
    <source>
        <dbReference type="ARBA" id="ARBA00004651"/>
    </source>
</evidence>
<evidence type="ECO:0000256" key="2">
    <source>
        <dbReference type="ARBA" id="ARBA00022448"/>
    </source>
</evidence>
<dbReference type="EMBL" id="LN734822">
    <property type="protein sequence ID" value="CEL23744.1"/>
    <property type="molecule type" value="Genomic_DNA"/>
</dbReference>
<dbReference type="GeneID" id="26738358"/>
<reference evidence="9" key="1">
    <citation type="submission" date="2013-12" db="EMBL/GenBank/DDBJ databases">
        <title>The complete genome sequence of Methanobacterium sp. BRM9.</title>
        <authorList>
            <consortium name="Pastoral Greenhouse Gas Research Consortium"/>
            <person name="Kelly W.J."/>
            <person name="Leahy S.C."/>
            <person name="Perry R."/>
            <person name="Li D."/>
            <person name="Altermann E."/>
            <person name="Lambie S.C."/>
            <person name="Attwood G.T."/>
        </authorList>
    </citation>
    <scope>NUCLEOTIDE SEQUENCE [LARGE SCALE GENOMIC DNA]</scope>
    <source>
        <strain evidence="9">BRM9</strain>
    </source>
</reference>
<evidence type="ECO:0000313" key="10">
    <source>
        <dbReference type="EMBL" id="CEL23744.1"/>
    </source>
</evidence>
<dbReference type="Proteomes" id="UP000029661">
    <property type="component" value="Chromosome"/>
</dbReference>
<proteinExistence type="inferred from homology"/>
<evidence type="ECO:0000313" key="9">
    <source>
        <dbReference type="EMBL" id="AIS30955.1"/>
    </source>
</evidence>
<dbReference type="SUPFAM" id="SSF161098">
    <property type="entry name" value="MetI-like"/>
    <property type="match status" value="1"/>
</dbReference>
<keyword evidence="5 7" id="KW-1133">Transmembrane helix</keyword>
<dbReference type="FunFam" id="1.10.3720.10:FF:000003">
    <property type="entry name" value="Aliphatic sulfonate ABC transporter permease"/>
    <property type="match status" value="1"/>
</dbReference>
<feature type="transmembrane region" description="Helical" evidence="7">
    <location>
        <begin position="60"/>
        <end position="81"/>
    </location>
</feature>
<dbReference type="PANTHER" id="PTHR30151:SF0">
    <property type="entry name" value="ABC TRANSPORTER PERMEASE PROTEIN MJ0413-RELATED"/>
    <property type="match status" value="1"/>
</dbReference>
<comment type="subcellular location">
    <subcellularLocation>
        <location evidence="1 7">Cell membrane</location>
        <topology evidence="1 7">Multi-pass membrane protein</topology>
    </subcellularLocation>
</comment>
<sequence>MRKILVSSLLPVAIIIIWAILTSYTGLIPSYFLPSPSEVLESFKSLLINGQLIADTSLTLLRVISGLLVSAVVGIPLGILMGWSKTAHDLSSLLIGILRPIPPIAWIPFAILWFGVGLESAIFIIFVGSVFPILINTMDGVKRVDKVLLESAYTLGASQFQTLQKVVIPASLPSIITGLKVGVGVGLMCTVAAEMIGSNSGLGYLIFTSTSMLDTGSALVGMLIIGIIGLSADYLFSRVEKEVSW</sequence>
<dbReference type="Proteomes" id="UP000062768">
    <property type="component" value="Chromosome I"/>
</dbReference>
<dbReference type="AlphaFoldDB" id="A0A089ZDR7"/>
<dbReference type="STRING" id="2162.BRM9_0124"/>
<keyword evidence="4 7" id="KW-0812">Transmembrane</keyword>
<evidence type="ECO:0000259" key="8">
    <source>
        <dbReference type="PROSITE" id="PS50928"/>
    </source>
</evidence>
<evidence type="ECO:0000256" key="3">
    <source>
        <dbReference type="ARBA" id="ARBA00022475"/>
    </source>
</evidence>
<dbReference type="Pfam" id="PF00528">
    <property type="entry name" value="BPD_transp_1"/>
    <property type="match status" value="1"/>
</dbReference>
<evidence type="ECO:0000256" key="5">
    <source>
        <dbReference type="ARBA" id="ARBA00022989"/>
    </source>
</evidence>
<dbReference type="PROSITE" id="PS50928">
    <property type="entry name" value="ABC_TM1"/>
    <property type="match status" value="1"/>
</dbReference>
<name>A0A089ZDR7_METFO</name>
<keyword evidence="12" id="KW-1185">Reference proteome</keyword>
<dbReference type="CDD" id="cd06261">
    <property type="entry name" value="TM_PBP2"/>
    <property type="match status" value="1"/>
</dbReference>
<accession>A0A089ZDR7</accession>
<feature type="domain" description="ABC transmembrane type-1" evidence="8">
    <location>
        <begin position="56"/>
        <end position="236"/>
    </location>
</feature>
<evidence type="ECO:0000256" key="6">
    <source>
        <dbReference type="ARBA" id="ARBA00023136"/>
    </source>
</evidence>
<dbReference type="GO" id="GO:0005886">
    <property type="term" value="C:plasma membrane"/>
    <property type="evidence" value="ECO:0007669"/>
    <property type="project" value="UniProtKB-SubCell"/>
</dbReference>
<dbReference type="RefSeq" id="WP_048084426.1">
    <property type="nucleotide sequence ID" value="NZ_CALCVY010000146.1"/>
</dbReference>
<keyword evidence="3" id="KW-1003">Cell membrane</keyword>
<keyword evidence="2 7" id="KW-0813">Transport</keyword>
<feature type="transmembrane region" description="Helical" evidence="7">
    <location>
        <begin position="181"/>
        <end position="206"/>
    </location>
</feature>
<feature type="transmembrane region" description="Helical" evidence="7">
    <location>
        <begin position="93"/>
        <end position="114"/>
    </location>
</feature>
<gene>
    <name evidence="9" type="ORF">BRM9_0124</name>
    <name evidence="10" type="ORF">MB9_0088</name>
</gene>
<dbReference type="InterPro" id="IPR000515">
    <property type="entry name" value="MetI-like"/>
</dbReference>
<dbReference type="KEGG" id="mfc:BRM9_0124"/>